<feature type="region of interest" description="Disordered" evidence="1">
    <location>
        <begin position="134"/>
        <end position="153"/>
    </location>
</feature>
<accession>A0A437P3E5</accession>
<protein>
    <submittedName>
        <fullName evidence="3">EamA/RhaT family transporter</fullName>
    </submittedName>
</protein>
<gene>
    <name evidence="3" type="ORF">EOT10_36115</name>
</gene>
<organism evidence="3 4">
    <name type="scientific">Streptomyces antnestii</name>
    <dbReference type="NCBI Taxonomy" id="2494256"/>
    <lineage>
        <taxon>Bacteria</taxon>
        <taxon>Bacillati</taxon>
        <taxon>Actinomycetota</taxon>
        <taxon>Actinomycetes</taxon>
        <taxon>Kitasatosporales</taxon>
        <taxon>Streptomycetaceae</taxon>
        <taxon>Streptomyces</taxon>
    </lineage>
</organism>
<reference evidence="3 4" key="1">
    <citation type="submission" date="2019-01" db="EMBL/GenBank/DDBJ databases">
        <title>Genome sequences of Streptomyces and Rhizobium isolates collected from root and soil.</title>
        <authorList>
            <person name="Chhettri S."/>
            <person name="Sevigny J.L."/>
            <person name="Sen A."/>
            <person name="Ennis N."/>
            <person name="Tisa L."/>
        </authorList>
    </citation>
    <scope>NUCLEOTIDE SEQUENCE [LARGE SCALE GENOMIC DNA]</scope>
    <source>
        <strain evidence="3 4">San01</strain>
    </source>
</reference>
<evidence type="ECO:0000256" key="1">
    <source>
        <dbReference type="SAM" id="MobiDB-lite"/>
    </source>
</evidence>
<proteinExistence type="predicted"/>
<evidence type="ECO:0000313" key="4">
    <source>
        <dbReference type="Proteomes" id="UP000283128"/>
    </source>
</evidence>
<keyword evidence="2" id="KW-0472">Membrane</keyword>
<name>A0A437P3E5_9ACTN</name>
<keyword evidence="2" id="KW-1133">Transmembrane helix</keyword>
<feature type="transmembrane region" description="Helical" evidence="2">
    <location>
        <begin position="27"/>
        <end position="47"/>
    </location>
</feature>
<dbReference type="OrthoDB" id="4329566at2"/>
<sequence length="153" mass="17078">MGPQPEEIRFFGRTWVEHDGGYTWRRVAVAAGALVAAAAGCFVLRFAYEGLAIADVGSFVNVLVVLMFAICSALAFRRTWDGFSKRPDPGTQASLRGFMAIGFVGVLLAHFVRCFSEAPGEKLRRQEYATAREQYERRANRRTGNPSKKKRKN</sequence>
<evidence type="ECO:0000256" key="2">
    <source>
        <dbReference type="SAM" id="Phobius"/>
    </source>
</evidence>
<dbReference type="Proteomes" id="UP000283128">
    <property type="component" value="Unassembled WGS sequence"/>
</dbReference>
<keyword evidence="4" id="KW-1185">Reference proteome</keyword>
<feature type="transmembrane region" description="Helical" evidence="2">
    <location>
        <begin position="97"/>
        <end position="115"/>
    </location>
</feature>
<feature type="transmembrane region" description="Helical" evidence="2">
    <location>
        <begin position="59"/>
        <end position="77"/>
    </location>
</feature>
<comment type="caution">
    <text evidence="3">The sequence shown here is derived from an EMBL/GenBank/DDBJ whole genome shotgun (WGS) entry which is preliminary data.</text>
</comment>
<evidence type="ECO:0000313" key="3">
    <source>
        <dbReference type="EMBL" id="RVU16807.1"/>
    </source>
</evidence>
<dbReference type="EMBL" id="RZYA01000026">
    <property type="protein sequence ID" value="RVU16807.1"/>
    <property type="molecule type" value="Genomic_DNA"/>
</dbReference>
<keyword evidence="2" id="KW-0812">Transmembrane</keyword>
<dbReference type="AlphaFoldDB" id="A0A437P3E5"/>